<keyword evidence="3" id="KW-0808">Transferase</keyword>
<dbReference type="InterPro" id="IPR010559">
    <property type="entry name" value="Sig_transdc_His_kin_internal"/>
</dbReference>
<reference evidence="3 4" key="1">
    <citation type="submission" date="2016-10" db="EMBL/GenBank/DDBJ databases">
        <authorList>
            <person name="de Groot N.N."/>
        </authorList>
    </citation>
    <scope>NUCLEOTIDE SEQUENCE [LARGE SCALE GENOMIC DNA]</scope>
    <source>
        <strain evidence="3 4">CGMCC 1.12333</strain>
    </source>
</reference>
<dbReference type="PANTHER" id="PTHR34220">
    <property type="entry name" value="SENSOR HISTIDINE KINASE YPDA"/>
    <property type="match status" value="1"/>
</dbReference>
<keyword evidence="1" id="KW-1133">Transmembrane helix</keyword>
<dbReference type="GO" id="GO:0000155">
    <property type="term" value="F:phosphorelay sensor kinase activity"/>
    <property type="evidence" value="ECO:0007669"/>
    <property type="project" value="InterPro"/>
</dbReference>
<accession>A0A1I7GPG7</accession>
<evidence type="ECO:0000259" key="2">
    <source>
        <dbReference type="Pfam" id="PF06580"/>
    </source>
</evidence>
<name>A0A1I7GPG7_9FLAO</name>
<keyword evidence="1" id="KW-0472">Membrane</keyword>
<organism evidence="3 4">
    <name type="scientific">Pustulibacterium marinum</name>
    <dbReference type="NCBI Taxonomy" id="1224947"/>
    <lineage>
        <taxon>Bacteria</taxon>
        <taxon>Pseudomonadati</taxon>
        <taxon>Bacteroidota</taxon>
        <taxon>Flavobacteriia</taxon>
        <taxon>Flavobacteriales</taxon>
        <taxon>Flavobacteriaceae</taxon>
        <taxon>Pustulibacterium</taxon>
    </lineage>
</organism>
<keyword evidence="1" id="KW-0812">Transmembrane</keyword>
<keyword evidence="3" id="KW-0418">Kinase</keyword>
<dbReference type="STRING" id="1224947.SAMN05216480_105144"/>
<feature type="domain" description="Signal transduction histidine kinase internal region" evidence="2">
    <location>
        <begin position="176"/>
        <end position="251"/>
    </location>
</feature>
<keyword evidence="4" id="KW-1185">Reference proteome</keyword>
<dbReference type="PANTHER" id="PTHR34220:SF7">
    <property type="entry name" value="SENSOR HISTIDINE KINASE YPDA"/>
    <property type="match status" value="1"/>
</dbReference>
<dbReference type="OrthoDB" id="9809908at2"/>
<feature type="transmembrane region" description="Helical" evidence="1">
    <location>
        <begin position="9"/>
        <end position="28"/>
    </location>
</feature>
<gene>
    <name evidence="3" type="ORF">SAMN05216480_105144</name>
</gene>
<sequence length="365" mass="42503">MKTLSGRKIILIHVLVWCCFLFFSVFQFYNDFNGVPSQFYIKSIFNIGIFYINYLLFVPKLLLKRKLWWYVVGVFSLLLINGMVSSLTEPDFKDFREMPQQVQNFNGNEPKMPEPPSDFPKFGPGHDRERPFMFTYIVPAILPLLLIVLGAVIKMYSEWRTTEETKKEIAAKKISSELQFLKAQLNPHFLFNSLNTIYSLSVKQSNETSEAVINLSEMMRYMIYEADKDVVSLEKELHYVQHYIYLQRLRLVNSEAVTLNVHGDYRNNKIQPLLFVSFIENAFKYGTDFTGKTIVKIVIDIKDDGLSFFCQNIIGKKTVDKKNSGIGLENIKSRLNLLYPNTHKLTITTEENLYTVDLYLKFKSS</sequence>
<dbReference type="Pfam" id="PF06580">
    <property type="entry name" value="His_kinase"/>
    <property type="match status" value="1"/>
</dbReference>
<evidence type="ECO:0000313" key="3">
    <source>
        <dbReference type="EMBL" id="SFU50299.1"/>
    </source>
</evidence>
<feature type="transmembrane region" description="Helical" evidence="1">
    <location>
        <begin position="67"/>
        <end position="88"/>
    </location>
</feature>
<evidence type="ECO:0000256" key="1">
    <source>
        <dbReference type="SAM" id="Phobius"/>
    </source>
</evidence>
<proteinExistence type="predicted"/>
<feature type="transmembrane region" description="Helical" evidence="1">
    <location>
        <begin position="133"/>
        <end position="153"/>
    </location>
</feature>
<feature type="transmembrane region" description="Helical" evidence="1">
    <location>
        <begin position="40"/>
        <end position="58"/>
    </location>
</feature>
<dbReference type="EMBL" id="FPBK01000005">
    <property type="protein sequence ID" value="SFU50299.1"/>
    <property type="molecule type" value="Genomic_DNA"/>
</dbReference>
<dbReference type="InterPro" id="IPR050640">
    <property type="entry name" value="Bact_2-comp_sensor_kinase"/>
</dbReference>
<dbReference type="GO" id="GO:0016020">
    <property type="term" value="C:membrane"/>
    <property type="evidence" value="ECO:0007669"/>
    <property type="project" value="InterPro"/>
</dbReference>
<evidence type="ECO:0000313" key="4">
    <source>
        <dbReference type="Proteomes" id="UP000199138"/>
    </source>
</evidence>
<dbReference type="AlphaFoldDB" id="A0A1I7GPG7"/>
<dbReference type="Proteomes" id="UP000199138">
    <property type="component" value="Unassembled WGS sequence"/>
</dbReference>
<protein>
    <submittedName>
        <fullName evidence="3">Histidine kinase</fullName>
    </submittedName>
</protein>